<dbReference type="Proteomes" id="UP000078550">
    <property type="component" value="Unassembled WGS sequence"/>
</dbReference>
<dbReference type="AlphaFoldDB" id="A0A1A8YM04"/>
<organism evidence="1 4">
    <name type="scientific">Plasmodium ovale wallikeri</name>
    <dbReference type="NCBI Taxonomy" id="864142"/>
    <lineage>
        <taxon>Eukaryota</taxon>
        <taxon>Sar</taxon>
        <taxon>Alveolata</taxon>
        <taxon>Apicomplexa</taxon>
        <taxon>Aconoidasida</taxon>
        <taxon>Haemosporida</taxon>
        <taxon>Plasmodiidae</taxon>
        <taxon>Plasmodium</taxon>
        <taxon>Plasmodium (Plasmodium)</taxon>
    </lineage>
</organism>
<name>A0A1A8YM04_PLAOA</name>
<accession>A0A1A8YM04</accession>
<dbReference type="EMBL" id="FLRD01000037">
    <property type="protein sequence ID" value="SBT32409.1"/>
    <property type="molecule type" value="Genomic_DNA"/>
</dbReference>
<evidence type="ECO:0000313" key="1">
    <source>
        <dbReference type="EMBL" id="SBT32409.1"/>
    </source>
</evidence>
<reference evidence="1" key="2">
    <citation type="submission" date="2016-05" db="EMBL/GenBank/DDBJ databases">
        <authorList>
            <person name="Lavstsen T."/>
            <person name="Jespersen J.S."/>
        </authorList>
    </citation>
    <scope>NUCLEOTIDE SEQUENCE [LARGE SCALE GENOMIC DNA]</scope>
</reference>
<evidence type="ECO:0000313" key="3">
    <source>
        <dbReference type="Proteomes" id="UP000078550"/>
    </source>
</evidence>
<dbReference type="Proteomes" id="UP000078555">
    <property type="component" value="Unassembled WGS sequence"/>
</dbReference>
<gene>
    <name evidence="1" type="ORF">POVWA1_012050</name>
    <name evidence="2" type="ORF">POVWA2_012740</name>
</gene>
<keyword evidence="4" id="KW-1185">Reference proteome</keyword>
<sequence length="97" mass="10950">MSLSQLVTTRKKKWTIISIWTSDASNLGDVSSGCARRIFMLNDPFFLSLFQNGHHKCTGIGMHSAYLNSEKNEIKLASYRSCYIFPNLPYNGENAIV</sequence>
<dbReference type="EMBL" id="FLRE01000050">
    <property type="protein sequence ID" value="SBT33059.1"/>
    <property type="molecule type" value="Genomic_DNA"/>
</dbReference>
<reference evidence="3 4" key="1">
    <citation type="submission" date="2016-05" db="EMBL/GenBank/DDBJ databases">
        <authorList>
            <person name="Naeem Raeece"/>
        </authorList>
    </citation>
    <scope>NUCLEOTIDE SEQUENCE [LARGE SCALE GENOMIC DNA]</scope>
</reference>
<proteinExistence type="predicted"/>
<protein>
    <submittedName>
        <fullName evidence="1">Uncharacterized protein</fullName>
    </submittedName>
</protein>
<evidence type="ECO:0000313" key="2">
    <source>
        <dbReference type="EMBL" id="SBT33059.1"/>
    </source>
</evidence>
<evidence type="ECO:0000313" key="4">
    <source>
        <dbReference type="Proteomes" id="UP000078555"/>
    </source>
</evidence>